<protein>
    <recommendedName>
        <fullName evidence="4">WG repeat-containing protein</fullName>
    </recommendedName>
</protein>
<gene>
    <name evidence="2" type="ORF">N5A56_016005</name>
</gene>
<dbReference type="EMBL" id="JAOSLC020000003">
    <property type="protein sequence ID" value="MDD7915831.1"/>
    <property type="molecule type" value="Genomic_DNA"/>
</dbReference>
<organism evidence="2 3">
    <name type="scientific">Polaribacter ponticola</name>
    <dbReference type="NCBI Taxonomy" id="2978475"/>
    <lineage>
        <taxon>Bacteria</taxon>
        <taxon>Pseudomonadati</taxon>
        <taxon>Bacteroidota</taxon>
        <taxon>Flavobacteriia</taxon>
        <taxon>Flavobacteriales</taxon>
        <taxon>Flavobacteriaceae</taxon>
    </lineage>
</organism>
<evidence type="ECO:0008006" key="4">
    <source>
        <dbReference type="Google" id="ProtNLM"/>
    </source>
</evidence>
<name>A0ABT5SCI5_9FLAO</name>
<feature type="chain" id="PRO_5045564565" description="WG repeat-containing protein" evidence="1">
    <location>
        <begin position="22"/>
        <end position="440"/>
    </location>
</feature>
<sequence length="440" mass="50273">MKNKLLITLICFFAYSTISFAQSDKVIAKAYMKRANEAAGNIDFEGARISFDKAIKRMDTILDKKVAALGSIIYFEIHHQRPTEKEQLEFLEKARDYSKQYFLLEKNTTSEDYLNNTEHSILIIENIEILKNKIQAAELERLRKEKELRRIDSLKTVWKNKSEALTLKVDSIYSFNKNNIAIYQKDDFFGVIDDRGKILIEAIEYKDALSSEGFILLKNKKEETNKIYCFNTNDKAGFLLPSASDFNSLSTHYGKIMLPRGNGRLVTYPNNSFQPMVYDLNVKQVVRVANQTELFKNLKKSDAIGKYNKDGEVKVGKTWYVFGGHLGGGIHPLYLEGNYNIDAFLCSIDGTRLFTANGTQYIGAFYNNKSQTIKKGKTIWINQNGTKVSKAKDEFAGYTGDSEVVRLSKGNYQIMRNGVVIIGDEELEKMGEFLRKYRGN</sequence>
<proteinExistence type="predicted"/>
<keyword evidence="1" id="KW-0732">Signal</keyword>
<evidence type="ECO:0000313" key="2">
    <source>
        <dbReference type="EMBL" id="MDD7915831.1"/>
    </source>
</evidence>
<comment type="caution">
    <text evidence="2">The sequence shown here is derived from an EMBL/GenBank/DDBJ whole genome shotgun (WGS) entry which is preliminary data.</text>
</comment>
<feature type="signal peptide" evidence="1">
    <location>
        <begin position="1"/>
        <end position="21"/>
    </location>
</feature>
<accession>A0ABT5SCI5</accession>
<evidence type="ECO:0000256" key="1">
    <source>
        <dbReference type="SAM" id="SignalP"/>
    </source>
</evidence>
<evidence type="ECO:0000313" key="3">
    <source>
        <dbReference type="Proteomes" id="UP001151478"/>
    </source>
</evidence>
<dbReference type="RefSeq" id="WP_265726447.1">
    <property type="nucleotide sequence ID" value="NZ_JAOSLC020000003.1"/>
</dbReference>
<keyword evidence="3" id="KW-1185">Reference proteome</keyword>
<reference evidence="2" key="1">
    <citation type="submission" date="2023-02" db="EMBL/GenBank/DDBJ databases">
        <title>Polaribacter ponticola sp. nov., isolated from seawater.</title>
        <authorList>
            <person name="Baek J.H."/>
            <person name="Kim J.M."/>
            <person name="Choi D.G."/>
            <person name="Jeon C.O."/>
        </authorList>
    </citation>
    <scope>NUCLEOTIDE SEQUENCE</scope>
    <source>
        <strain evidence="2">MSW5</strain>
    </source>
</reference>
<dbReference type="Proteomes" id="UP001151478">
    <property type="component" value="Unassembled WGS sequence"/>
</dbReference>